<dbReference type="EC" id="3.5.1.28" evidence="4"/>
<reference evidence="4 5" key="1">
    <citation type="submission" date="2024-05" db="EMBL/GenBank/DDBJ databases">
        <title>Genome sequence of Ponticoccus litoralis KCCM 90028.</title>
        <authorList>
            <person name="Kim J.M."/>
            <person name="Lee J.K."/>
            <person name="Choi B.J."/>
            <person name="Bayburt H."/>
            <person name="Baek J.H."/>
            <person name="Jeon C.O."/>
        </authorList>
    </citation>
    <scope>NUCLEOTIDE SEQUENCE [LARGE SCALE GENOMIC DNA]</scope>
    <source>
        <strain evidence="4 5">KCCM 90028</strain>
    </source>
</reference>
<protein>
    <submittedName>
        <fullName evidence="4">N-acetylmuramoyl-L-alanine amidase</fullName>
        <ecNumber evidence="4">3.5.1.28</ecNumber>
    </submittedName>
</protein>
<dbReference type="GO" id="GO:0008270">
    <property type="term" value="F:zinc ion binding"/>
    <property type="evidence" value="ECO:0007669"/>
    <property type="project" value="InterPro"/>
</dbReference>
<evidence type="ECO:0000259" key="2">
    <source>
        <dbReference type="SMART" id="SM00644"/>
    </source>
</evidence>
<dbReference type="RefSeq" id="WP_347167754.1">
    <property type="nucleotide sequence ID" value="NZ_JBDNCH010000002.1"/>
</dbReference>
<feature type="domain" description="N-acetylmuramoyl-L-alanine amidase" evidence="2">
    <location>
        <begin position="1"/>
        <end position="135"/>
    </location>
</feature>
<evidence type="ECO:0000313" key="4">
    <source>
        <dbReference type="EMBL" id="MEN9062828.1"/>
    </source>
</evidence>
<proteinExistence type="inferred from homology"/>
<evidence type="ECO:0000313" key="5">
    <source>
        <dbReference type="Proteomes" id="UP001428774"/>
    </source>
</evidence>
<keyword evidence="5" id="KW-1185">Reference proteome</keyword>
<dbReference type="EMBL" id="JBDNCH010000002">
    <property type="protein sequence ID" value="MEN9062828.1"/>
    <property type="molecule type" value="Genomic_DNA"/>
</dbReference>
<gene>
    <name evidence="4" type="ORF">ABFB10_19460</name>
</gene>
<dbReference type="InterPro" id="IPR015510">
    <property type="entry name" value="PGRP"/>
</dbReference>
<dbReference type="InterPro" id="IPR036505">
    <property type="entry name" value="Amidase/PGRP_sf"/>
</dbReference>
<accession>A0AAW9SV50</accession>
<keyword evidence="4" id="KW-0378">Hydrolase</keyword>
<comment type="similarity">
    <text evidence="1">Belongs to the N-acetylmuramoyl-L-alanine amidase 2 family.</text>
</comment>
<dbReference type="Pfam" id="PF01510">
    <property type="entry name" value="Amidase_2"/>
    <property type="match status" value="1"/>
</dbReference>
<dbReference type="PANTHER" id="PTHR11022">
    <property type="entry name" value="PEPTIDOGLYCAN RECOGNITION PROTEIN"/>
    <property type="match status" value="1"/>
</dbReference>
<dbReference type="SUPFAM" id="SSF55846">
    <property type="entry name" value="N-acetylmuramoyl-L-alanine amidase-like"/>
    <property type="match status" value="1"/>
</dbReference>
<feature type="domain" description="Peptidoglycan recognition protein family" evidence="3">
    <location>
        <begin position="10"/>
        <end position="129"/>
    </location>
</feature>
<organism evidence="4 5">
    <name type="scientific">Ponticoccus litoralis</name>
    <dbReference type="NCBI Taxonomy" id="422297"/>
    <lineage>
        <taxon>Bacteria</taxon>
        <taxon>Pseudomonadati</taxon>
        <taxon>Pseudomonadota</taxon>
        <taxon>Alphaproteobacteria</taxon>
        <taxon>Rhodobacterales</taxon>
        <taxon>Roseobacteraceae</taxon>
        <taxon>Ponticoccus</taxon>
    </lineage>
</organism>
<dbReference type="GO" id="GO:0009253">
    <property type="term" value="P:peptidoglycan catabolic process"/>
    <property type="evidence" value="ECO:0007669"/>
    <property type="project" value="InterPro"/>
</dbReference>
<name>A0AAW9SV50_9RHOB</name>
<comment type="caution">
    <text evidence="4">The sequence shown here is derived from an EMBL/GenBank/DDBJ whole genome shotgun (WGS) entry which is preliminary data.</text>
</comment>
<evidence type="ECO:0000259" key="3">
    <source>
        <dbReference type="SMART" id="SM00701"/>
    </source>
</evidence>
<dbReference type="CDD" id="cd06583">
    <property type="entry name" value="PGRP"/>
    <property type="match status" value="1"/>
</dbReference>
<sequence length="175" mass="18934">MRTISEIIVHATATRPDWMNGYPTSAKVAEVKRWHMDDNGWSDIGYHFLIDRDGTVATGRPIERTGAHVRGHNSGTIGVSLFGGHGSAETDDFTEHFTEAQDAALRALLAELDGTYGPGLKISGHNDFAAKACPGFNVAKWLSGPLPSPDVDPATKLRWRLAEIRDAADRALAGK</sequence>
<dbReference type="InterPro" id="IPR002502">
    <property type="entry name" value="Amidase_domain"/>
</dbReference>
<dbReference type="AlphaFoldDB" id="A0AAW9SV50"/>
<dbReference type="PANTHER" id="PTHR11022:SF41">
    <property type="entry name" value="PEPTIDOGLYCAN-RECOGNITION PROTEIN LC-RELATED"/>
    <property type="match status" value="1"/>
</dbReference>
<dbReference type="GO" id="GO:0008745">
    <property type="term" value="F:N-acetylmuramoyl-L-alanine amidase activity"/>
    <property type="evidence" value="ECO:0007669"/>
    <property type="project" value="UniProtKB-EC"/>
</dbReference>
<dbReference type="SMART" id="SM00701">
    <property type="entry name" value="PGRP"/>
    <property type="match status" value="1"/>
</dbReference>
<dbReference type="InterPro" id="IPR006619">
    <property type="entry name" value="PGRP_domain_met/bac"/>
</dbReference>
<evidence type="ECO:0000256" key="1">
    <source>
        <dbReference type="ARBA" id="ARBA00007553"/>
    </source>
</evidence>
<dbReference type="Gene3D" id="3.40.80.10">
    <property type="entry name" value="Peptidoglycan recognition protein-like"/>
    <property type="match status" value="1"/>
</dbReference>
<dbReference type="SMART" id="SM00644">
    <property type="entry name" value="Ami_2"/>
    <property type="match status" value="1"/>
</dbReference>
<dbReference type="Proteomes" id="UP001428774">
    <property type="component" value="Unassembled WGS sequence"/>
</dbReference>